<feature type="transmembrane region" description="Helical" evidence="7">
    <location>
        <begin position="146"/>
        <end position="164"/>
    </location>
</feature>
<dbReference type="EMBL" id="QRUN01000017">
    <property type="protein sequence ID" value="RGR66980.1"/>
    <property type="molecule type" value="Genomic_DNA"/>
</dbReference>
<dbReference type="PANTHER" id="PTHR23517:SF3">
    <property type="entry name" value="INTEGRAL MEMBRANE TRANSPORT PROTEIN"/>
    <property type="match status" value="1"/>
</dbReference>
<keyword evidence="5 7" id="KW-1133">Transmembrane helix</keyword>
<evidence type="ECO:0000259" key="8">
    <source>
        <dbReference type="PROSITE" id="PS50850"/>
    </source>
</evidence>
<keyword evidence="6 7" id="KW-0472">Membrane</keyword>
<feature type="transmembrane region" description="Helical" evidence="7">
    <location>
        <begin position="391"/>
        <end position="416"/>
    </location>
</feature>
<dbReference type="InterPro" id="IPR011701">
    <property type="entry name" value="MFS"/>
</dbReference>
<dbReference type="Proteomes" id="UP000285820">
    <property type="component" value="Unassembled WGS sequence"/>
</dbReference>
<dbReference type="InterPro" id="IPR036259">
    <property type="entry name" value="MFS_trans_sf"/>
</dbReference>
<dbReference type="PROSITE" id="PS50850">
    <property type="entry name" value="MFS"/>
    <property type="match status" value="1"/>
</dbReference>
<sequence>MQEKKQTSAVTKWMTLIIVAIAGGLMTKLPYLRETYMVPLQEATGATKTQLGLIMSAYGIVNFICYFPGGILADKFSCKKLIIFSCFGTAAAGLWYWTMPGFVGLVIIHGIFAITTVFTFWAAMVKSINNLGGPDEQGRLFGFLEGGRGLIGTLVAFGSVAVFGKAIDQVGGMKNAIMYYSILLIIAGILAMIFLQDNKPVQTDGKKKNSLNFKDFMEVAKMPTVWLCGALGICNYSALIFHGYLTAYLSEAYGLSDTMVANLNIVRTYFMMMVGSFVAGFVSDKVGSRIKFIQYVFVGMAVFATVYLLIPTGGAAALPLIVANFLCFGLCLYSIKALYFSTIDEVFVPKRLAGTASGVISLVTYAPEMFLYTVSGNMVDKYTGTSTPLRGYQNCFTAMAVMSLIGFVCGAVLRYLNKKQRAKMEAEGINELA</sequence>
<dbReference type="SUPFAM" id="SSF103473">
    <property type="entry name" value="MFS general substrate transporter"/>
    <property type="match status" value="1"/>
</dbReference>
<evidence type="ECO:0000256" key="5">
    <source>
        <dbReference type="ARBA" id="ARBA00022989"/>
    </source>
</evidence>
<feature type="transmembrane region" description="Helical" evidence="7">
    <location>
        <begin position="265"/>
        <end position="283"/>
    </location>
</feature>
<dbReference type="Gene3D" id="1.20.1250.20">
    <property type="entry name" value="MFS general substrate transporter like domains"/>
    <property type="match status" value="2"/>
</dbReference>
<dbReference type="CDD" id="cd06174">
    <property type="entry name" value="MFS"/>
    <property type="match status" value="1"/>
</dbReference>
<evidence type="ECO:0000313" key="9">
    <source>
        <dbReference type="EMBL" id="RGR66980.1"/>
    </source>
</evidence>
<feature type="transmembrane region" description="Helical" evidence="7">
    <location>
        <begin position="352"/>
        <end position="371"/>
    </location>
</feature>
<accession>A0A3R5WCN5</accession>
<dbReference type="PANTHER" id="PTHR23517">
    <property type="entry name" value="RESISTANCE PROTEIN MDTM, PUTATIVE-RELATED-RELATED"/>
    <property type="match status" value="1"/>
</dbReference>
<keyword evidence="3" id="KW-1003">Cell membrane</keyword>
<evidence type="ECO:0000256" key="3">
    <source>
        <dbReference type="ARBA" id="ARBA00022475"/>
    </source>
</evidence>
<gene>
    <name evidence="9" type="ORF">DWY29_11515</name>
</gene>
<evidence type="ECO:0000256" key="7">
    <source>
        <dbReference type="SAM" id="Phobius"/>
    </source>
</evidence>
<dbReference type="Pfam" id="PF07690">
    <property type="entry name" value="MFS_1"/>
    <property type="match status" value="1"/>
</dbReference>
<comment type="subcellular location">
    <subcellularLocation>
        <location evidence="1">Cell membrane</location>
        <topology evidence="1">Multi-pass membrane protein</topology>
    </subcellularLocation>
</comment>
<dbReference type="AlphaFoldDB" id="A0A3R5WCN5"/>
<dbReference type="InterPro" id="IPR020846">
    <property type="entry name" value="MFS_dom"/>
</dbReference>
<keyword evidence="4 7" id="KW-0812">Transmembrane</keyword>
<evidence type="ECO:0000256" key="4">
    <source>
        <dbReference type="ARBA" id="ARBA00022692"/>
    </source>
</evidence>
<evidence type="ECO:0000256" key="2">
    <source>
        <dbReference type="ARBA" id="ARBA00022448"/>
    </source>
</evidence>
<evidence type="ECO:0000256" key="6">
    <source>
        <dbReference type="ARBA" id="ARBA00023136"/>
    </source>
</evidence>
<dbReference type="RefSeq" id="WP_118126563.1">
    <property type="nucleotide sequence ID" value="NZ_QRUN01000017.1"/>
</dbReference>
<dbReference type="InterPro" id="IPR050171">
    <property type="entry name" value="MFS_Transporters"/>
</dbReference>
<feature type="transmembrane region" description="Helical" evidence="7">
    <location>
        <begin position="176"/>
        <end position="195"/>
    </location>
</feature>
<feature type="transmembrane region" description="Helical" evidence="7">
    <location>
        <begin position="292"/>
        <end position="310"/>
    </location>
</feature>
<dbReference type="GO" id="GO:0022857">
    <property type="term" value="F:transmembrane transporter activity"/>
    <property type="evidence" value="ECO:0007669"/>
    <property type="project" value="InterPro"/>
</dbReference>
<reference evidence="9 10" key="1">
    <citation type="submission" date="2018-08" db="EMBL/GenBank/DDBJ databases">
        <title>A genome reference for cultivated species of the human gut microbiota.</title>
        <authorList>
            <person name="Zou Y."/>
            <person name="Xue W."/>
            <person name="Luo G."/>
        </authorList>
    </citation>
    <scope>NUCLEOTIDE SEQUENCE [LARGE SCALE GENOMIC DNA]</scope>
    <source>
        <strain evidence="9 10">AF24-4</strain>
    </source>
</reference>
<feature type="transmembrane region" description="Helical" evidence="7">
    <location>
        <begin position="12"/>
        <end position="31"/>
    </location>
</feature>
<evidence type="ECO:0000256" key="1">
    <source>
        <dbReference type="ARBA" id="ARBA00004651"/>
    </source>
</evidence>
<keyword evidence="2" id="KW-0813">Transport</keyword>
<feature type="domain" description="Major facilitator superfamily (MFS) profile" evidence="8">
    <location>
        <begin position="1"/>
        <end position="418"/>
    </location>
</feature>
<feature type="transmembrane region" description="Helical" evidence="7">
    <location>
        <begin position="103"/>
        <end position="125"/>
    </location>
</feature>
<feature type="transmembrane region" description="Helical" evidence="7">
    <location>
        <begin position="224"/>
        <end position="245"/>
    </location>
</feature>
<evidence type="ECO:0000313" key="10">
    <source>
        <dbReference type="Proteomes" id="UP000285820"/>
    </source>
</evidence>
<feature type="transmembrane region" description="Helical" evidence="7">
    <location>
        <begin position="81"/>
        <end position="97"/>
    </location>
</feature>
<name>A0A3R5WCN5_9FIRM</name>
<feature type="transmembrane region" description="Helical" evidence="7">
    <location>
        <begin position="51"/>
        <end position="69"/>
    </location>
</feature>
<comment type="caution">
    <text evidence="9">The sequence shown here is derived from an EMBL/GenBank/DDBJ whole genome shotgun (WGS) entry which is preliminary data.</text>
</comment>
<proteinExistence type="predicted"/>
<feature type="transmembrane region" description="Helical" evidence="7">
    <location>
        <begin position="316"/>
        <end position="340"/>
    </location>
</feature>
<organism evidence="9 10">
    <name type="scientific">Roseburia inulinivorans</name>
    <dbReference type="NCBI Taxonomy" id="360807"/>
    <lineage>
        <taxon>Bacteria</taxon>
        <taxon>Bacillati</taxon>
        <taxon>Bacillota</taxon>
        <taxon>Clostridia</taxon>
        <taxon>Lachnospirales</taxon>
        <taxon>Lachnospiraceae</taxon>
        <taxon>Roseburia</taxon>
    </lineage>
</organism>
<dbReference type="GO" id="GO:0005886">
    <property type="term" value="C:plasma membrane"/>
    <property type="evidence" value="ECO:0007669"/>
    <property type="project" value="UniProtKB-SubCell"/>
</dbReference>
<protein>
    <submittedName>
        <fullName evidence="9">MFS transporter</fullName>
    </submittedName>
</protein>